<dbReference type="EMBL" id="JAGFBS010000010">
    <property type="protein sequence ID" value="KAG6376895.1"/>
    <property type="molecule type" value="Genomic_DNA"/>
</dbReference>
<evidence type="ECO:0000313" key="6">
    <source>
        <dbReference type="Proteomes" id="UP000683000"/>
    </source>
</evidence>
<dbReference type="OrthoDB" id="1898221at2759"/>
<sequence length="255" mass="27786">MISCGAAYLPVSLAEQLRSRFPGVERVNEGYGMSECTLSISMKPVPGMLEGRAKNVPGSVGILLPGVEARVVREDGQLAALNEPGELHVRSGSVALGYWKNQKATDETFKDGWLRTGDRMRINADGVLYFEDRAKDTLKVSGMQVSPTEIEETLLRHPDALIIDVSVAGVSGGRTVDERVPRAWVVLSARGKALGATEVVARLDAWIRETLSRYKWLRGGVGVVNQIPKSPTGKVLRRVLVDEYEAESGSRTARL</sequence>
<keyword evidence="6" id="KW-1185">Reference proteome</keyword>
<feature type="domain" description="AMP-dependent synthetase/ligase" evidence="3">
    <location>
        <begin position="2"/>
        <end position="99"/>
    </location>
</feature>
<dbReference type="PANTHER" id="PTHR24096">
    <property type="entry name" value="LONG-CHAIN-FATTY-ACID--COA LIGASE"/>
    <property type="match status" value="1"/>
</dbReference>
<dbReference type="Proteomes" id="UP000683000">
    <property type="component" value="Unassembled WGS sequence"/>
</dbReference>
<dbReference type="Gene3D" id="3.30.300.30">
    <property type="match status" value="1"/>
</dbReference>
<evidence type="ECO:0000313" key="5">
    <source>
        <dbReference type="EMBL" id="KAG6376895.1"/>
    </source>
</evidence>
<evidence type="ECO:0000256" key="2">
    <source>
        <dbReference type="ARBA" id="ARBA00022598"/>
    </source>
</evidence>
<accession>A0A8I3AC25</accession>
<dbReference type="InterPro" id="IPR025110">
    <property type="entry name" value="AMP-bd_C"/>
</dbReference>
<dbReference type="AlphaFoldDB" id="A0A8I3AC25"/>
<name>A0A8I3AC25_9AGAM</name>
<gene>
    <name evidence="5" type="ORF">JVT61DRAFT_923</name>
</gene>
<proteinExistence type="inferred from homology"/>
<dbReference type="InterPro" id="IPR000873">
    <property type="entry name" value="AMP-dep_synth/lig_dom"/>
</dbReference>
<evidence type="ECO:0000259" key="4">
    <source>
        <dbReference type="Pfam" id="PF13193"/>
    </source>
</evidence>
<keyword evidence="2" id="KW-0436">Ligase</keyword>
<dbReference type="Pfam" id="PF13193">
    <property type="entry name" value="AMP-binding_C"/>
    <property type="match status" value="1"/>
</dbReference>
<evidence type="ECO:0000259" key="3">
    <source>
        <dbReference type="Pfam" id="PF00501"/>
    </source>
</evidence>
<comment type="similarity">
    <text evidence="1">Belongs to the ATP-dependent AMP-binding enzyme family.</text>
</comment>
<comment type="caution">
    <text evidence="5">The sequence shown here is derived from an EMBL/GenBank/DDBJ whole genome shotgun (WGS) entry which is preliminary data.</text>
</comment>
<organism evidence="5 6">
    <name type="scientific">Boletus reticuloceps</name>
    <dbReference type="NCBI Taxonomy" id="495285"/>
    <lineage>
        <taxon>Eukaryota</taxon>
        <taxon>Fungi</taxon>
        <taxon>Dikarya</taxon>
        <taxon>Basidiomycota</taxon>
        <taxon>Agaricomycotina</taxon>
        <taxon>Agaricomycetes</taxon>
        <taxon>Agaricomycetidae</taxon>
        <taxon>Boletales</taxon>
        <taxon>Boletineae</taxon>
        <taxon>Boletaceae</taxon>
        <taxon>Boletoideae</taxon>
        <taxon>Boletus</taxon>
    </lineage>
</organism>
<dbReference type="InterPro" id="IPR042099">
    <property type="entry name" value="ANL_N_sf"/>
</dbReference>
<dbReference type="SUPFAM" id="SSF56801">
    <property type="entry name" value="Acetyl-CoA synthetase-like"/>
    <property type="match status" value="1"/>
</dbReference>
<dbReference type="GO" id="GO:0016405">
    <property type="term" value="F:CoA-ligase activity"/>
    <property type="evidence" value="ECO:0007669"/>
    <property type="project" value="TreeGrafter"/>
</dbReference>
<evidence type="ECO:0000256" key="1">
    <source>
        <dbReference type="ARBA" id="ARBA00006432"/>
    </source>
</evidence>
<dbReference type="Pfam" id="PF00501">
    <property type="entry name" value="AMP-binding"/>
    <property type="match status" value="1"/>
</dbReference>
<dbReference type="Gene3D" id="3.40.50.12780">
    <property type="entry name" value="N-terminal domain of ligase-like"/>
    <property type="match status" value="1"/>
</dbReference>
<feature type="domain" description="AMP-binding enzyme C-terminal" evidence="4">
    <location>
        <begin position="149"/>
        <end position="234"/>
    </location>
</feature>
<protein>
    <submittedName>
        <fullName evidence="5">Uncharacterized protein</fullName>
    </submittedName>
</protein>
<dbReference type="PANTHER" id="PTHR24096:SF149">
    <property type="entry name" value="AMP-BINDING DOMAIN-CONTAINING PROTEIN-RELATED"/>
    <property type="match status" value="1"/>
</dbReference>
<dbReference type="InterPro" id="IPR045851">
    <property type="entry name" value="AMP-bd_C_sf"/>
</dbReference>
<reference evidence="5" key="1">
    <citation type="submission" date="2021-03" db="EMBL/GenBank/DDBJ databases">
        <title>Evolutionary innovations through gain and loss of genes in the ectomycorrhizal Boletales.</title>
        <authorList>
            <person name="Wu G."/>
            <person name="Miyauchi S."/>
            <person name="Morin E."/>
            <person name="Yang Z.-L."/>
            <person name="Xu J."/>
            <person name="Martin F.M."/>
        </authorList>
    </citation>
    <scope>NUCLEOTIDE SEQUENCE</scope>
    <source>
        <strain evidence="5">BR01</strain>
    </source>
</reference>